<name>A0ABW3MWS6_9MICO</name>
<feature type="region of interest" description="Disordered" evidence="1">
    <location>
        <begin position="47"/>
        <end position="86"/>
    </location>
</feature>
<comment type="caution">
    <text evidence="2">The sequence shown here is derived from an EMBL/GenBank/DDBJ whole genome shotgun (WGS) entry which is preliminary data.</text>
</comment>
<accession>A0ABW3MWS6</accession>
<dbReference type="SUPFAM" id="SSF110296">
    <property type="entry name" value="Oligoxyloglucan reducing end-specific cellobiohydrolase"/>
    <property type="match status" value="1"/>
</dbReference>
<dbReference type="EMBL" id="JBHTKH010000005">
    <property type="protein sequence ID" value="MFD1054523.1"/>
    <property type="molecule type" value="Genomic_DNA"/>
</dbReference>
<evidence type="ECO:0000256" key="1">
    <source>
        <dbReference type="SAM" id="MobiDB-lite"/>
    </source>
</evidence>
<reference evidence="3" key="1">
    <citation type="journal article" date="2019" name="Int. J. Syst. Evol. Microbiol.">
        <title>The Global Catalogue of Microorganisms (GCM) 10K type strain sequencing project: providing services to taxonomists for standard genome sequencing and annotation.</title>
        <authorList>
            <consortium name="The Broad Institute Genomics Platform"/>
            <consortium name="The Broad Institute Genome Sequencing Center for Infectious Disease"/>
            <person name="Wu L."/>
            <person name="Ma J."/>
        </authorList>
    </citation>
    <scope>NUCLEOTIDE SEQUENCE [LARGE SCALE GENOMIC DNA]</scope>
    <source>
        <strain evidence="3">CCUG 57508</strain>
    </source>
</reference>
<keyword evidence="3" id="KW-1185">Reference proteome</keyword>
<evidence type="ECO:0000313" key="3">
    <source>
        <dbReference type="Proteomes" id="UP001597046"/>
    </source>
</evidence>
<dbReference type="Gene3D" id="2.130.10.10">
    <property type="entry name" value="YVTN repeat-like/Quinoprotein amine dehydrogenase"/>
    <property type="match status" value="1"/>
</dbReference>
<dbReference type="InterPro" id="IPR015943">
    <property type="entry name" value="WD40/YVTN_repeat-like_dom_sf"/>
</dbReference>
<gene>
    <name evidence="2" type="ORF">ACFQ2V_09430</name>
</gene>
<dbReference type="Proteomes" id="UP001597046">
    <property type="component" value="Unassembled WGS sequence"/>
</dbReference>
<evidence type="ECO:0008006" key="4">
    <source>
        <dbReference type="Google" id="ProtNLM"/>
    </source>
</evidence>
<organism evidence="2 3">
    <name type="scientific">Terrabacter terrigena</name>
    <dbReference type="NCBI Taxonomy" id="574718"/>
    <lineage>
        <taxon>Bacteria</taxon>
        <taxon>Bacillati</taxon>
        <taxon>Actinomycetota</taxon>
        <taxon>Actinomycetes</taxon>
        <taxon>Micrococcales</taxon>
        <taxon>Intrasporangiaceae</taxon>
        <taxon>Terrabacter</taxon>
    </lineage>
</organism>
<feature type="compositionally biased region" description="Low complexity" evidence="1">
    <location>
        <begin position="47"/>
        <end position="80"/>
    </location>
</feature>
<proteinExistence type="predicted"/>
<evidence type="ECO:0000313" key="2">
    <source>
        <dbReference type="EMBL" id="MFD1054523.1"/>
    </source>
</evidence>
<sequence length="331" mass="32877">MHRPVATAGLVAFLVVDVALVAMALRSGRDAPATSQVAASLTTLTTPTTLTTSPDTSAPSPSVTTSTATTTTPSSTAVVTQGGGTPGGVPVARLVSALDASTAWRASAGSCVAGGSRVEVTTDGGATWTRLPSPARAVARVQLLSERGAFVIGAGAECEPRQYATRDAGQSWQPPTPVSGGWARRLDEPTRVLSPKDPKAAPCGTATVVDLSRTSATQAEALCGGGSVVVTNDGGHTWTDAGSAPGAVALGTRLVGGGTLGTYAVRVVAACQGLQVARVTADQGLDPVACVGADAVAPGQVGLSVTPTAAWIVAGEQTWVASGDLTAWRLA</sequence>
<feature type="region of interest" description="Disordered" evidence="1">
    <location>
        <begin position="164"/>
        <end position="183"/>
    </location>
</feature>
<protein>
    <recommendedName>
        <fullName evidence="4">Photosynthesis system II assembly factor Ycf48/Hcf136-like domain-containing protein</fullName>
    </recommendedName>
</protein>